<feature type="transmembrane region" description="Helical" evidence="1">
    <location>
        <begin position="39"/>
        <end position="61"/>
    </location>
</feature>
<organism evidence="2 3">
    <name type="scientific">Hypsizygus marmoreus</name>
    <name type="common">White beech mushroom</name>
    <name type="synonym">Agaricus marmoreus</name>
    <dbReference type="NCBI Taxonomy" id="39966"/>
    <lineage>
        <taxon>Eukaryota</taxon>
        <taxon>Fungi</taxon>
        <taxon>Dikarya</taxon>
        <taxon>Basidiomycota</taxon>
        <taxon>Agaricomycotina</taxon>
        <taxon>Agaricomycetes</taxon>
        <taxon>Agaricomycetidae</taxon>
        <taxon>Agaricales</taxon>
        <taxon>Tricholomatineae</taxon>
        <taxon>Lyophyllaceae</taxon>
        <taxon>Hypsizygus</taxon>
    </lineage>
</organism>
<protein>
    <submittedName>
        <fullName evidence="2">Uncharacterized protein</fullName>
    </submittedName>
</protein>
<keyword evidence="1" id="KW-0812">Transmembrane</keyword>
<proteinExistence type="predicted"/>
<sequence length="156" mass="16685">MSIPELPTLKRQIYRLLWVEFVLSIVILLPSLLPNLGGASLWITPAGCLLGVVHSSTLLLLSKSRNSSPVPPTSHLATIICTSLLGLVFTAGFGLALAIISIILVEGEFFKPSDGAVFAELVVVGTQIGILVTIAIKCGQQRRGTMKEDIELPIRV</sequence>
<dbReference type="AlphaFoldDB" id="A0A369K8T0"/>
<evidence type="ECO:0000313" key="2">
    <source>
        <dbReference type="EMBL" id="RDB28233.1"/>
    </source>
</evidence>
<dbReference type="InParanoid" id="A0A369K8T0"/>
<dbReference type="Proteomes" id="UP000076154">
    <property type="component" value="Unassembled WGS sequence"/>
</dbReference>
<feature type="transmembrane region" description="Helical" evidence="1">
    <location>
        <begin position="12"/>
        <end position="33"/>
    </location>
</feature>
<name>A0A369K8T0_HYPMA</name>
<comment type="caution">
    <text evidence="2">The sequence shown here is derived from an EMBL/GenBank/DDBJ whole genome shotgun (WGS) entry which is preliminary data.</text>
</comment>
<accession>A0A369K8T0</accession>
<reference evidence="2" key="1">
    <citation type="submission" date="2018-04" db="EMBL/GenBank/DDBJ databases">
        <title>Whole genome sequencing of Hypsizygus marmoreus.</title>
        <authorList>
            <person name="Choi I.-G."/>
            <person name="Min B."/>
            <person name="Kim J.-G."/>
            <person name="Kim S."/>
            <person name="Oh Y.-L."/>
            <person name="Kong W.-S."/>
            <person name="Park H."/>
            <person name="Jeong J."/>
            <person name="Song E.-S."/>
        </authorList>
    </citation>
    <scope>NUCLEOTIDE SEQUENCE [LARGE SCALE GENOMIC DNA]</scope>
    <source>
        <strain evidence="2">51987-8</strain>
    </source>
</reference>
<keyword evidence="3" id="KW-1185">Reference proteome</keyword>
<feature type="transmembrane region" description="Helical" evidence="1">
    <location>
        <begin position="116"/>
        <end position="136"/>
    </location>
</feature>
<evidence type="ECO:0000313" key="3">
    <source>
        <dbReference type="Proteomes" id="UP000076154"/>
    </source>
</evidence>
<keyword evidence="1" id="KW-0472">Membrane</keyword>
<evidence type="ECO:0000256" key="1">
    <source>
        <dbReference type="SAM" id="Phobius"/>
    </source>
</evidence>
<dbReference type="EMBL" id="LUEZ02000012">
    <property type="protein sequence ID" value="RDB28233.1"/>
    <property type="molecule type" value="Genomic_DNA"/>
</dbReference>
<keyword evidence="1" id="KW-1133">Transmembrane helix</keyword>
<gene>
    <name evidence="2" type="ORF">Hypma_001494</name>
</gene>
<feature type="transmembrane region" description="Helical" evidence="1">
    <location>
        <begin position="73"/>
        <end position="104"/>
    </location>
</feature>